<reference evidence="1" key="1">
    <citation type="journal article" date="2021" name="PeerJ">
        <title>Extensive microbial diversity within the chicken gut microbiome revealed by metagenomics and culture.</title>
        <authorList>
            <person name="Gilroy R."/>
            <person name="Ravi A."/>
            <person name="Getino M."/>
            <person name="Pursley I."/>
            <person name="Horton D.L."/>
            <person name="Alikhan N.F."/>
            <person name="Baker D."/>
            <person name="Gharbi K."/>
            <person name="Hall N."/>
            <person name="Watson M."/>
            <person name="Adriaenssens E.M."/>
            <person name="Foster-Nyarko E."/>
            <person name="Jarju S."/>
            <person name="Secka A."/>
            <person name="Antonio M."/>
            <person name="Oren A."/>
            <person name="Chaudhuri R.R."/>
            <person name="La Ragione R."/>
            <person name="Hildebrand F."/>
            <person name="Pallen M.J."/>
        </authorList>
    </citation>
    <scope>NUCLEOTIDE SEQUENCE</scope>
    <source>
        <strain evidence="1">ChiHjej9B8-13557</strain>
    </source>
</reference>
<dbReference type="AlphaFoldDB" id="A0A9D2MGG6"/>
<name>A0A9D2MGG6_9FIRM</name>
<organism evidence="1 2">
    <name type="scientific">Candidatus Faecalibacterium faecipullorum</name>
    <dbReference type="NCBI Taxonomy" id="2838578"/>
    <lineage>
        <taxon>Bacteria</taxon>
        <taxon>Bacillati</taxon>
        <taxon>Bacillota</taxon>
        <taxon>Clostridia</taxon>
        <taxon>Eubacteriales</taxon>
        <taxon>Oscillospiraceae</taxon>
        <taxon>Faecalibacterium</taxon>
    </lineage>
</organism>
<dbReference type="EMBL" id="DWXX01000156">
    <property type="protein sequence ID" value="HJB59666.1"/>
    <property type="molecule type" value="Genomic_DNA"/>
</dbReference>
<evidence type="ECO:0000313" key="1">
    <source>
        <dbReference type="EMBL" id="HJB59666.1"/>
    </source>
</evidence>
<dbReference type="Pfam" id="PF14559">
    <property type="entry name" value="TPR_19"/>
    <property type="match status" value="1"/>
</dbReference>
<accession>A0A9D2MGG6</accession>
<gene>
    <name evidence="1" type="ORF">H9771_08470</name>
</gene>
<dbReference type="Proteomes" id="UP000824211">
    <property type="component" value="Unassembled WGS sequence"/>
</dbReference>
<dbReference type="Gene3D" id="1.25.40.10">
    <property type="entry name" value="Tetratricopeptide repeat domain"/>
    <property type="match status" value="1"/>
</dbReference>
<proteinExistence type="predicted"/>
<reference evidence="1" key="2">
    <citation type="submission" date="2021-04" db="EMBL/GenBank/DDBJ databases">
        <authorList>
            <person name="Gilroy R."/>
        </authorList>
    </citation>
    <scope>NUCLEOTIDE SEQUENCE</scope>
    <source>
        <strain evidence="1">ChiHjej9B8-13557</strain>
    </source>
</reference>
<protein>
    <submittedName>
        <fullName evidence="1">Tetratricopeptide repeat protein</fullName>
    </submittedName>
</protein>
<dbReference type="InterPro" id="IPR011990">
    <property type="entry name" value="TPR-like_helical_dom_sf"/>
</dbReference>
<evidence type="ECO:0000313" key="2">
    <source>
        <dbReference type="Proteomes" id="UP000824211"/>
    </source>
</evidence>
<comment type="caution">
    <text evidence="1">The sequence shown here is derived from an EMBL/GenBank/DDBJ whole genome shotgun (WGS) entry which is preliminary data.</text>
</comment>
<dbReference type="SUPFAM" id="SSF48452">
    <property type="entry name" value="TPR-like"/>
    <property type="match status" value="1"/>
</dbReference>
<sequence>MSSTEQRPNGPHPETGSLLSPADIAFLEDCCGEVASYFYRMLSYLLEFVQNGVEAGRFSEQQAREDLQIALWYAYACNNIGEYEFYYRTTLWMPDSEKNAAGCGVWFYRYACALTYCGRLDEAFAYAERGVQEEPGYPWGWLHLAKLRAHFGDKAGAMEAVSRGLALVPGDYEFLTLREEIKAGASLEQMEYHWIDPGADSNLQEGGDQDADQKLRSIACITTDQEGLERFYKLFAPGGDYQANAPYCSFNYPVKGHAVELIFQMNEAALSKLDPDWLRTQKQRLDSGDWLTRRASLQESGTLETVLFGLGQTVSLVYKTDEPISKDHAYFQVWLDKDGNLTACPDDENGSDG</sequence>